<feature type="chain" id="PRO_5025576699" description="Protein ROT1" evidence="11">
    <location>
        <begin position="22"/>
        <end position="254"/>
    </location>
</feature>
<keyword evidence="6 10" id="KW-0256">Endoplasmic reticulum</keyword>
<evidence type="ECO:0000256" key="2">
    <source>
        <dbReference type="ARBA" id="ARBA00007149"/>
    </source>
</evidence>
<dbReference type="PANTHER" id="PTHR28090">
    <property type="entry name" value="PROTEIN ROT1"/>
    <property type="match status" value="1"/>
</dbReference>
<comment type="function">
    <text evidence="9 10">Required for normal levels of the cell wall 1,6-beta-glucan. Involved in a protein folding machinery chaperoning proteins acting in various physiological processes including cell wall synthesis and lysis of autophagic bodies.</text>
</comment>
<evidence type="ECO:0000256" key="11">
    <source>
        <dbReference type="SAM" id="SignalP"/>
    </source>
</evidence>
<organism evidence="12 13">
    <name type="scientific">Viridothelium virens</name>
    <name type="common">Speckled blister lichen</name>
    <name type="synonym">Trypethelium virens</name>
    <dbReference type="NCBI Taxonomy" id="1048519"/>
    <lineage>
        <taxon>Eukaryota</taxon>
        <taxon>Fungi</taxon>
        <taxon>Dikarya</taxon>
        <taxon>Ascomycota</taxon>
        <taxon>Pezizomycotina</taxon>
        <taxon>Dothideomycetes</taxon>
        <taxon>Dothideomycetes incertae sedis</taxon>
        <taxon>Trypetheliales</taxon>
        <taxon>Trypetheliaceae</taxon>
        <taxon>Viridothelium</taxon>
    </lineage>
</organism>
<evidence type="ECO:0000256" key="8">
    <source>
        <dbReference type="ARBA" id="ARBA00023136"/>
    </source>
</evidence>
<dbReference type="Proteomes" id="UP000800092">
    <property type="component" value="Unassembled WGS sequence"/>
</dbReference>
<evidence type="ECO:0000256" key="10">
    <source>
        <dbReference type="PIRNR" id="PIRNR017290"/>
    </source>
</evidence>
<keyword evidence="13" id="KW-1185">Reference proteome</keyword>
<protein>
    <recommendedName>
        <fullName evidence="3 10">Protein ROT1</fullName>
    </recommendedName>
</protein>
<feature type="signal peptide" evidence="11">
    <location>
        <begin position="1"/>
        <end position="21"/>
    </location>
</feature>
<gene>
    <name evidence="12" type="ORF">EV356DRAFT_465035</name>
</gene>
<comment type="similarity">
    <text evidence="2 10">Belongs to the ROT1 family.</text>
</comment>
<name>A0A6A6HCF1_VIRVR</name>
<evidence type="ECO:0000256" key="9">
    <source>
        <dbReference type="ARBA" id="ARBA00024969"/>
    </source>
</evidence>
<dbReference type="GO" id="GO:0005789">
    <property type="term" value="C:endoplasmic reticulum membrane"/>
    <property type="evidence" value="ECO:0007669"/>
    <property type="project" value="UniProtKB-SubCell"/>
</dbReference>
<dbReference type="GO" id="GO:0051082">
    <property type="term" value="F:unfolded protein binding"/>
    <property type="evidence" value="ECO:0007669"/>
    <property type="project" value="TreeGrafter"/>
</dbReference>
<dbReference type="PIRSF" id="PIRSF017290">
    <property type="entry name" value="ROT1_prd"/>
    <property type="match status" value="1"/>
</dbReference>
<keyword evidence="7" id="KW-1133">Transmembrane helix</keyword>
<sequence length="254" mass="27907">MTPSIRSILISGLTYLSLADAQGAVDLVGTWSTKSNKTLTGPGFYNPVADQLIEPSRTGISYSFTLDGHYEEAYYRAIANPSNPACPAGIMQWQHGTYVKAANGSLLLTPVSVDGRQLLSEPCNSANAIYTRYNQTEMLKEYQVLTDPYHNIPRLNLYEFDGSPMPPMYLAYSPPQMLPTTTLNPTTNATSSGASSTATSSSSSKLKRWLGEDFEIEGVQDIIQRKEIALVDADKWWWFGVGLTGLGSVLYFCF</sequence>
<dbReference type="OrthoDB" id="5327821at2759"/>
<keyword evidence="8 10" id="KW-0472">Membrane</keyword>
<keyword evidence="5 11" id="KW-0732">Signal</keyword>
<evidence type="ECO:0000256" key="1">
    <source>
        <dbReference type="ARBA" id="ARBA00004115"/>
    </source>
</evidence>
<dbReference type="Pfam" id="PF10681">
    <property type="entry name" value="Rot1"/>
    <property type="match status" value="1"/>
</dbReference>
<dbReference type="InterPro" id="IPR019623">
    <property type="entry name" value="Rot1"/>
</dbReference>
<evidence type="ECO:0000256" key="3">
    <source>
        <dbReference type="ARBA" id="ARBA00017291"/>
    </source>
</evidence>
<reference evidence="12" key="1">
    <citation type="journal article" date="2020" name="Stud. Mycol.">
        <title>101 Dothideomycetes genomes: a test case for predicting lifestyles and emergence of pathogens.</title>
        <authorList>
            <person name="Haridas S."/>
            <person name="Albert R."/>
            <person name="Binder M."/>
            <person name="Bloem J."/>
            <person name="Labutti K."/>
            <person name="Salamov A."/>
            <person name="Andreopoulos B."/>
            <person name="Baker S."/>
            <person name="Barry K."/>
            <person name="Bills G."/>
            <person name="Bluhm B."/>
            <person name="Cannon C."/>
            <person name="Castanera R."/>
            <person name="Culley D."/>
            <person name="Daum C."/>
            <person name="Ezra D."/>
            <person name="Gonzalez J."/>
            <person name="Henrissat B."/>
            <person name="Kuo A."/>
            <person name="Liang C."/>
            <person name="Lipzen A."/>
            <person name="Lutzoni F."/>
            <person name="Magnuson J."/>
            <person name="Mondo S."/>
            <person name="Nolan M."/>
            <person name="Ohm R."/>
            <person name="Pangilinan J."/>
            <person name="Park H.-J."/>
            <person name="Ramirez L."/>
            <person name="Alfaro M."/>
            <person name="Sun H."/>
            <person name="Tritt A."/>
            <person name="Yoshinaga Y."/>
            <person name="Zwiers L.-H."/>
            <person name="Turgeon B."/>
            <person name="Goodwin S."/>
            <person name="Spatafora J."/>
            <person name="Crous P."/>
            <person name="Grigoriev I."/>
        </authorList>
    </citation>
    <scope>NUCLEOTIDE SEQUENCE</scope>
    <source>
        <strain evidence="12">Tuck. ex Michener</strain>
    </source>
</reference>
<keyword evidence="4" id="KW-0812">Transmembrane</keyword>
<dbReference type="GO" id="GO:0006458">
    <property type="term" value="P:'de novo' protein folding"/>
    <property type="evidence" value="ECO:0007669"/>
    <property type="project" value="InterPro"/>
</dbReference>
<evidence type="ECO:0000256" key="6">
    <source>
        <dbReference type="ARBA" id="ARBA00022824"/>
    </source>
</evidence>
<proteinExistence type="inferred from homology"/>
<evidence type="ECO:0000256" key="5">
    <source>
        <dbReference type="ARBA" id="ARBA00022729"/>
    </source>
</evidence>
<accession>A0A6A6HCF1</accession>
<dbReference type="AlphaFoldDB" id="A0A6A6HCF1"/>
<evidence type="ECO:0000256" key="7">
    <source>
        <dbReference type="ARBA" id="ARBA00022989"/>
    </source>
</evidence>
<evidence type="ECO:0000313" key="13">
    <source>
        <dbReference type="Proteomes" id="UP000800092"/>
    </source>
</evidence>
<evidence type="ECO:0000313" key="12">
    <source>
        <dbReference type="EMBL" id="KAF2235672.1"/>
    </source>
</evidence>
<dbReference type="PANTHER" id="PTHR28090:SF1">
    <property type="entry name" value="PROTEIN ROT1"/>
    <property type="match status" value="1"/>
</dbReference>
<dbReference type="EMBL" id="ML991790">
    <property type="protein sequence ID" value="KAF2235672.1"/>
    <property type="molecule type" value="Genomic_DNA"/>
</dbReference>
<evidence type="ECO:0000256" key="4">
    <source>
        <dbReference type="ARBA" id="ARBA00022692"/>
    </source>
</evidence>
<comment type="subcellular location">
    <subcellularLocation>
        <location evidence="1">Endoplasmic reticulum membrane</location>
        <topology evidence="1">Single-pass type I membrane protein</topology>
    </subcellularLocation>
</comment>